<dbReference type="SUPFAM" id="SSF54768">
    <property type="entry name" value="dsRNA-binding domain-like"/>
    <property type="match status" value="1"/>
</dbReference>
<dbReference type="GeneID" id="94233995"/>
<evidence type="ECO:0000256" key="15">
    <source>
        <dbReference type="HAMAP-Rule" id="MF_00104"/>
    </source>
</evidence>
<dbReference type="GO" id="GO:0019843">
    <property type="term" value="F:rRNA binding"/>
    <property type="evidence" value="ECO:0007669"/>
    <property type="project" value="UniProtKB-KW"/>
</dbReference>
<keyword evidence="9 15" id="KW-0540">Nuclease</keyword>
<gene>
    <name evidence="15 18" type="primary">rnc</name>
    <name evidence="22" type="ORF">ACED33_15030</name>
    <name evidence="18" type="ORF">AN168_13635</name>
    <name evidence="25" type="ORF">BCU17_10080</name>
    <name evidence="24" type="ORF">BCV19_12915</name>
    <name evidence="27" type="ORF">CWO07_14910</name>
    <name evidence="26" type="ORF">CWO36_06720</name>
    <name evidence="23" type="ORF">F0234_19080</name>
    <name evidence="19" type="ORF">L8R85_07105</name>
    <name evidence="20" type="ORF">Q8W38_18730</name>
    <name evidence="21" type="ORF">Q8W42_21675</name>
</gene>
<dbReference type="GO" id="GO:0006397">
    <property type="term" value="P:mRNA processing"/>
    <property type="evidence" value="ECO:0007669"/>
    <property type="project" value="UniProtKB-UniRule"/>
</dbReference>
<dbReference type="GO" id="GO:0003725">
    <property type="term" value="F:double-stranded RNA binding"/>
    <property type="evidence" value="ECO:0007669"/>
    <property type="project" value="TreeGrafter"/>
</dbReference>
<evidence type="ECO:0000313" key="34">
    <source>
        <dbReference type="Proteomes" id="UP001569200"/>
    </source>
</evidence>
<dbReference type="SMR" id="A0A0P6Z8A9"/>
<evidence type="ECO:0000313" key="31">
    <source>
        <dbReference type="Proteomes" id="UP000244080"/>
    </source>
</evidence>
<evidence type="ECO:0000313" key="19">
    <source>
        <dbReference type="EMBL" id="MDH5920794.1"/>
    </source>
</evidence>
<protein>
    <recommendedName>
        <fullName evidence="15">Ribonuclease 3</fullName>
        <ecNumber evidence="15">3.1.26.3</ecNumber>
    </recommendedName>
    <alternativeName>
        <fullName evidence="15">Ribonuclease III</fullName>
        <shortName evidence="15">RNase III</shortName>
    </alternativeName>
</protein>
<dbReference type="GO" id="GO:0042802">
    <property type="term" value="F:identical protein binding"/>
    <property type="evidence" value="ECO:0007669"/>
    <property type="project" value="UniProtKB-ARBA"/>
</dbReference>
<dbReference type="SUPFAM" id="SSF69065">
    <property type="entry name" value="RNase III domain-like"/>
    <property type="match status" value="1"/>
</dbReference>
<comment type="subunit">
    <text evidence="4 15">Homodimer.</text>
</comment>
<dbReference type="AlphaFoldDB" id="A0A0P6Z8A9"/>
<evidence type="ECO:0000313" key="30">
    <source>
        <dbReference type="Proteomes" id="UP000235405"/>
    </source>
</evidence>
<comment type="caution">
    <text evidence="18">The sequence shown here is derived from an EMBL/GenBank/DDBJ whole genome shotgun (WGS) entry which is preliminary data.</text>
</comment>
<keyword evidence="5 15" id="KW-0963">Cytoplasm</keyword>
<dbReference type="EMBL" id="JBGOOW010000017">
    <property type="protein sequence ID" value="MEZ8181998.1"/>
    <property type="molecule type" value="Genomic_DNA"/>
</dbReference>
<dbReference type="SMART" id="SM00358">
    <property type="entry name" value="DSRM"/>
    <property type="match status" value="1"/>
</dbReference>
<comment type="subcellular location">
    <subcellularLocation>
        <location evidence="2 15">Cytoplasm</location>
    </subcellularLocation>
</comment>
<evidence type="ECO:0000313" key="20">
    <source>
        <dbReference type="EMBL" id="MDP2491391.1"/>
    </source>
</evidence>
<feature type="active site" evidence="15">
    <location>
        <position position="116"/>
    </location>
</feature>
<dbReference type="PROSITE" id="PS50137">
    <property type="entry name" value="DS_RBD"/>
    <property type="match status" value="1"/>
</dbReference>
<keyword evidence="15" id="KW-0699">rRNA-binding</keyword>
<reference evidence="31 32" key="4">
    <citation type="submission" date="2017-11" db="EMBL/GenBank/DDBJ databases">
        <title>Population delineation of vibrios coincides with oyster pathogenicity.</title>
        <authorList>
            <person name="Bruto M."/>
            <person name="Labreuche Y."/>
            <person name="James A."/>
            <person name="Piel D."/>
            <person name="Chenivesse S."/>
            <person name="Petton B."/>
            <person name="Polz M.F."/>
            <person name="Le Roux F."/>
        </authorList>
    </citation>
    <scope>NUCLEOTIDE SEQUENCE [LARGE SCALE GENOMIC DNA]</scope>
    <source>
        <strain evidence="26 31">1F_55</strain>
        <strain evidence="27 32">FF_144</strain>
    </source>
</reference>
<dbReference type="Pfam" id="PF14622">
    <property type="entry name" value="Ribonucleas_3_3"/>
    <property type="match status" value="1"/>
</dbReference>
<evidence type="ECO:0000313" key="33">
    <source>
        <dbReference type="Proteomes" id="UP000519158"/>
    </source>
</evidence>
<feature type="domain" description="DRBM" evidence="16">
    <location>
        <begin position="154"/>
        <end position="224"/>
    </location>
</feature>
<dbReference type="EMBL" id="VTXL01000019">
    <property type="protein sequence ID" value="NOJ14870.1"/>
    <property type="molecule type" value="Genomic_DNA"/>
</dbReference>
<dbReference type="EMBL" id="MCWU01000005">
    <property type="protein sequence ID" value="PMJ70352.1"/>
    <property type="molecule type" value="Genomic_DNA"/>
</dbReference>
<dbReference type="EC" id="3.1.26.3" evidence="15"/>
<dbReference type="Pfam" id="PF00035">
    <property type="entry name" value="dsrm"/>
    <property type="match status" value="1"/>
</dbReference>
<dbReference type="Proteomes" id="UP000235405">
    <property type="component" value="Unassembled WGS sequence"/>
</dbReference>
<reference evidence="20" key="8">
    <citation type="submission" date="2023-07" db="EMBL/GenBank/DDBJ databases">
        <title>Genome content predicts the carbon catabolic preferences of heterotrophic bacteria.</title>
        <authorList>
            <person name="Gralka M."/>
        </authorList>
    </citation>
    <scope>NUCLEOTIDE SEQUENCE</scope>
    <source>
        <strain evidence="21">6E02</strain>
        <strain evidence="20">6E03</strain>
    </source>
</reference>
<dbReference type="Proteomes" id="UP000050463">
    <property type="component" value="Unassembled WGS sequence"/>
</dbReference>
<dbReference type="HAMAP" id="MF_00104">
    <property type="entry name" value="RNase_III"/>
    <property type="match status" value="1"/>
</dbReference>
<comment type="function">
    <text evidence="15">Digests double-stranded RNA. Involved in the processing of primary rRNA transcript to yield the immediate precursors to the large and small rRNAs (23S and 16S). Processes some mRNAs, and tRNAs when they are encoded in the rRNA operon. Processes pre-crRNA and tracrRNA of type II CRISPR loci if present in the organism.</text>
</comment>
<dbReference type="OrthoDB" id="9805026at2"/>
<keyword evidence="10 15" id="KW-0479">Metal-binding</keyword>
<dbReference type="PANTHER" id="PTHR11207">
    <property type="entry name" value="RIBONUCLEASE III"/>
    <property type="match status" value="1"/>
</dbReference>
<dbReference type="GO" id="GO:0005737">
    <property type="term" value="C:cytoplasm"/>
    <property type="evidence" value="ECO:0007669"/>
    <property type="project" value="UniProtKB-SubCell"/>
</dbReference>
<dbReference type="CDD" id="cd00593">
    <property type="entry name" value="RIBOc"/>
    <property type="match status" value="1"/>
</dbReference>
<evidence type="ECO:0000256" key="2">
    <source>
        <dbReference type="ARBA" id="ARBA00004496"/>
    </source>
</evidence>
<comment type="similarity">
    <text evidence="3">Belongs to the ribonuclease III family.</text>
</comment>
<dbReference type="GO" id="GO:0008033">
    <property type="term" value="P:tRNA processing"/>
    <property type="evidence" value="ECO:0007669"/>
    <property type="project" value="UniProtKB-KW"/>
</dbReference>
<dbReference type="InterPro" id="IPR036389">
    <property type="entry name" value="RNase_III_sf"/>
</dbReference>
<reference evidence="18 28" key="1">
    <citation type="submission" date="2015-08" db="EMBL/GenBank/DDBJ databases">
        <title>Draft Genome Sequence of Vibrio splendidus UCD-SED7.</title>
        <authorList>
            <person name="Lee R.D."/>
            <person name="Lang J.M."/>
            <person name="Coil D.A."/>
            <person name="Jospin G."/>
            <person name="Eisen J.A."/>
        </authorList>
    </citation>
    <scope>NUCLEOTIDE SEQUENCE [LARGE SCALE GENOMIC DNA]</scope>
    <source>
        <strain evidence="18 28">UCD-SED7</strain>
    </source>
</reference>
<evidence type="ECO:0000313" key="22">
    <source>
        <dbReference type="EMBL" id="MEZ8181998.1"/>
    </source>
</evidence>
<dbReference type="Proteomes" id="UP001569200">
    <property type="component" value="Unassembled WGS sequence"/>
</dbReference>
<keyword evidence="11 15" id="KW-0255">Endonuclease</keyword>
<dbReference type="InterPro" id="IPR000999">
    <property type="entry name" value="RNase_III_dom"/>
</dbReference>
<dbReference type="EMBL" id="JAUYVK010000022">
    <property type="protein sequence ID" value="MDP2491391.1"/>
    <property type="molecule type" value="Genomic_DNA"/>
</dbReference>
<feature type="active site" evidence="15">
    <location>
        <position position="44"/>
    </location>
</feature>
<dbReference type="EMBL" id="JAKMYX010000018">
    <property type="protein sequence ID" value="MDH5920794.1"/>
    <property type="molecule type" value="Genomic_DNA"/>
</dbReference>
<feature type="binding site" evidence="15">
    <location>
        <position position="113"/>
    </location>
    <ligand>
        <name>Mg(2+)</name>
        <dbReference type="ChEBI" id="CHEBI:18420"/>
    </ligand>
</feature>
<evidence type="ECO:0000256" key="12">
    <source>
        <dbReference type="ARBA" id="ARBA00022801"/>
    </source>
</evidence>
<dbReference type="GO" id="GO:0046872">
    <property type="term" value="F:metal ion binding"/>
    <property type="evidence" value="ECO:0007669"/>
    <property type="project" value="UniProtKB-KW"/>
</dbReference>
<dbReference type="GO" id="GO:0006364">
    <property type="term" value="P:rRNA processing"/>
    <property type="evidence" value="ECO:0007669"/>
    <property type="project" value="UniProtKB-UniRule"/>
</dbReference>
<dbReference type="Proteomes" id="UP000235330">
    <property type="component" value="Unassembled WGS sequence"/>
</dbReference>
<name>A0A0P6Z8A9_VIBSP</name>
<keyword evidence="8 15" id="KW-0819">tRNA processing</keyword>
<evidence type="ECO:0000313" key="32">
    <source>
        <dbReference type="Proteomes" id="UP000244197"/>
    </source>
</evidence>
<dbReference type="Proteomes" id="UP001177935">
    <property type="component" value="Unassembled WGS sequence"/>
</dbReference>
<comment type="cofactor">
    <cofactor evidence="15">
        <name>Mg(2+)</name>
        <dbReference type="ChEBI" id="CHEBI:18420"/>
    </cofactor>
</comment>
<reference evidence="22 34" key="9">
    <citation type="submission" date="2024-06" db="EMBL/GenBank/DDBJ databases">
        <authorList>
            <person name="Steensen K."/>
            <person name="Seneca J."/>
            <person name="Bartlau N."/>
            <person name="Yu A.X."/>
            <person name="Polz M.F."/>
        </authorList>
    </citation>
    <scope>NUCLEOTIDE SEQUENCE [LARGE SCALE GENOMIC DNA]</scope>
    <source>
        <strain evidence="22 34">1F145</strain>
    </source>
</reference>
<dbReference type="InterPro" id="IPR014720">
    <property type="entry name" value="dsRBD_dom"/>
</dbReference>
<feature type="binding site" evidence="15">
    <location>
        <position position="40"/>
    </location>
    <ligand>
        <name>Mg(2+)</name>
        <dbReference type="ChEBI" id="CHEBI:18420"/>
    </ligand>
</feature>
<dbReference type="Proteomes" id="UP000519158">
    <property type="component" value="Unassembled WGS sequence"/>
</dbReference>
<dbReference type="EMBL" id="MCSW01000185">
    <property type="protein sequence ID" value="PMF19670.1"/>
    <property type="molecule type" value="Genomic_DNA"/>
</dbReference>
<evidence type="ECO:0000313" key="21">
    <source>
        <dbReference type="EMBL" id="MDP2503317.1"/>
    </source>
</evidence>
<evidence type="ECO:0000256" key="8">
    <source>
        <dbReference type="ARBA" id="ARBA00022694"/>
    </source>
</evidence>
<evidence type="ECO:0000256" key="6">
    <source>
        <dbReference type="ARBA" id="ARBA00022552"/>
    </source>
</evidence>
<evidence type="ECO:0000256" key="9">
    <source>
        <dbReference type="ARBA" id="ARBA00022722"/>
    </source>
</evidence>
<evidence type="ECO:0000259" key="17">
    <source>
        <dbReference type="PROSITE" id="PS50142"/>
    </source>
</evidence>
<dbReference type="GO" id="GO:0010468">
    <property type="term" value="P:regulation of gene expression"/>
    <property type="evidence" value="ECO:0007669"/>
    <property type="project" value="TreeGrafter"/>
</dbReference>
<evidence type="ECO:0000256" key="4">
    <source>
        <dbReference type="ARBA" id="ARBA00011738"/>
    </source>
</evidence>
<dbReference type="Gene3D" id="3.30.160.20">
    <property type="match status" value="1"/>
</dbReference>
<keyword evidence="7 15" id="KW-0507">mRNA processing</keyword>
<proteinExistence type="inferred from homology"/>
<evidence type="ECO:0000313" key="29">
    <source>
        <dbReference type="Proteomes" id="UP000235330"/>
    </source>
</evidence>
<reference evidence="19" key="7">
    <citation type="submission" date="2022-01" db="EMBL/GenBank/DDBJ databases">
        <title>Vibrio aestuarianus Clade A and Clade B isolates are associated with Pacific oyster (Crassostrea gigas) disease outbreaks across Ireland.</title>
        <authorList>
            <person name="Coyle N."/>
            <person name="O'Toole C."/>
            <person name="Thomas J.C.L."/>
            <person name="Ryder D."/>
            <person name="Cheslett D."/>
            <person name="Feist S."/>
            <person name="Bean T."/>
            <person name="Joseph A."/>
            <person name="Waina A."/>
            <person name="Feil E."/>
            <person name="Verner-Jeffreys D.W."/>
        </authorList>
    </citation>
    <scope>NUCLEOTIDE SEQUENCE</scope>
    <source>
        <strain evidence="19">S/17/14 A</strain>
    </source>
</reference>
<dbReference type="RefSeq" id="WP_004735383.1">
    <property type="nucleotide sequence ID" value="NZ_AP025508.1"/>
</dbReference>
<evidence type="ECO:0000256" key="14">
    <source>
        <dbReference type="ARBA" id="ARBA00022884"/>
    </source>
</evidence>
<evidence type="ECO:0000256" key="11">
    <source>
        <dbReference type="ARBA" id="ARBA00022759"/>
    </source>
</evidence>
<dbReference type="CDD" id="cd10845">
    <property type="entry name" value="DSRM_RNAse_III_family"/>
    <property type="match status" value="1"/>
</dbReference>
<evidence type="ECO:0000256" key="1">
    <source>
        <dbReference type="ARBA" id="ARBA00000109"/>
    </source>
</evidence>
<evidence type="ECO:0000256" key="3">
    <source>
        <dbReference type="ARBA" id="ARBA00010183"/>
    </source>
</evidence>
<keyword evidence="34" id="KW-1185">Reference proteome</keyword>
<evidence type="ECO:0000256" key="5">
    <source>
        <dbReference type="ARBA" id="ARBA00022490"/>
    </source>
</evidence>
<organism evidence="18 28">
    <name type="scientific">Vibrio splendidus</name>
    <dbReference type="NCBI Taxonomy" id="29497"/>
    <lineage>
        <taxon>Bacteria</taxon>
        <taxon>Pseudomonadati</taxon>
        <taxon>Pseudomonadota</taxon>
        <taxon>Gammaproteobacteria</taxon>
        <taxon>Vibrionales</taxon>
        <taxon>Vibrionaceae</taxon>
        <taxon>Vibrio</taxon>
    </lineage>
</organism>
<accession>A0A1C3J5Q6</accession>
<dbReference type="Proteomes" id="UP001177883">
    <property type="component" value="Unassembled WGS sequence"/>
</dbReference>
<evidence type="ECO:0000256" key="13">
    <source>
        <dbReference type="ARBA" id="ARBA00022842"/>
    </source>
</evidence>
<comment type="catalytic activity">
    <reaction evidence="1 15">
        <text>Endonucleolytic cleavage to 5'-phosphomonoester.</text>
        <dbReference type="EC" id="3.1.26.3"/>
    </reaction>
</comment>
<dbReference type="Proteomes" id="UP001159663">
    <property type="component" value="Unassembled WGS sequence"/>
</dbReference>
<evidence type="ECO:0000259" key="16">
    <source>
        <dbReference type="PROSITE" id="PS50137"/>
    </source>
</evidence>
<keyword evidence="13 15" id="KW-0460">Magnesium</keyword>
<reference evidence="24" key="5">
    <citation type="journal article" date="2018" name="Nature">
        <title>A major lineage of non-tailed dsDNA viruses as unrecognized killers of marine bacteria.</title>
        <authorList>
            <person name="Kauffman K.M."/>
            <person name="Hussain F.A."/>
            <person name="Yang J."/>
            <person name="Arevalo P."/>
            <person name="Brown J.M."/>
            <person name="Chang W.K."/>
            <person name="VanInsberghe D."/>
            <person name="Elsherbini J."/>
            <person name="Sharma R.S."/>
            <person name="Cutler M.B."/>
            <person name="Kelly L."/>
            <person name="Polz M.F."/>
        </authorList>
    </citation>
    <scope>NUCLEOTIDE SEQUENCE</scope>
    <source>
        <strain evidence="25">10N.261.55.E11</strain>
        <strain evidence="24">10N.286.54.F3</strain>
    </source>
</reference>
<dbReference type="InterPro" id="IPR011907">
    <property type="entry name" value="RNase_III"/>
</dbReference>
<feature type="domain" description="RNase III" evidence="17">
    <location>
        <begin position="5"/>
        <end position="127"/>
    </location>
</feature>
<reference evidence="23 33" key="6">
    <citation type="submission" date="2019-09" db="EMBL/GenBank/DDBJ databases">
        <title>Draft genome sequencing and comparative genomics of hatchery-associated Vibrios.</title>
        <authorList>
            <person name="Kehlet-Delgado H."/>
            <person name="Mueller R.S."/>
        </authorList>
    </citation>
    <scope>NUCLEOTIDE SEQUENCE [LARGE SCALE GENOMIC DNA]</scope>
    <source>
        <strain evidence="23 33">99-70-13A3</strain>
    </source>
</reference>
<dbReference type="EMBL" id="LIZK01000005">
    <property type="protein sequence ID" value="KPL93662.1"/>
    <property type="molecule type" value="Genomic_DNA"/>
</dbReference>
<reference evidence="29 30" key="2">
    <citation type="submission" date="2016-07" db="EMBL/GenBank/DDBJ databases">
        <title>Nontailed viruses are major unrecognized killers of bacteria in the ocean.</title>
        <authorList>
            <person name="Kauffman K."/>
            <person name="Hussain F."/>
            <person name="Yang J."/>
            <person name="Arevalo P."/>
            <person name="Brown J."/>
            <person name="Cutler M."/>
            <person name="Kelly L."/>
            <person name="Polz M.F."/>
        </authorList>
    </citation>
    <scope>NUCLEOTIDE SEQUENCE [LARGE SCALE GENOMIC DNA]</scope>
    <source>
        <strain evidence="29">10N.261.55.E11</strain>
        <strain evidence="30">10N.286.54.F3</strain>
    </source>
</reference>
<keyword evidence="6 15" id="KW-0698">rRNA processing</keyword>
<reference evidence="24" key="3">
    <citation type="submission" date="2016-07" db="EMBL/GenBank/DDBJ databases">
        <authorList>
            <person name="Wan K."/>
            <person name="Booth B."/>
            <person name="Spirohn K."/>
            <person name="Hao T."/>
            <person name="Hu Y."/>
            <person name="Calderwood M."/>
            <person name="Hill D."/>
            <person name="Mohr S."/>
            <person name="Vidal M."/>
            <person name="Celniker S."/>
            <person name="Perrimon N."/>
        </authorList>
    </citation>
    <scope>NUCLEOTIDE SEQUENCE</scope>
    <source>
        <strain evidence="25">10N.261.55.E11</strain>
        <strain evidence="24">10N.286.54.F3</strain>
    </source>
</reference>
<evidence type="ECO:0000256" key="10">
    <source>
        <dbReference type="ARBA" id="ARBA00022723"/>
    </source>
</evidence>
<dbReference type="PANTHER" id="PTHR11207:SF0">
    <property type="entry name" value="RIBONUCLEASE 3"/>
    <property type="match status" value="1"/>
</dbReference>
<dbReference type="Proteomes" id="UP000244197">
    <property type="component" value="Unassembled WGS sequence"/>
</dbReference>
<evidence type="ECO:0000313" key="25">
    <source>
        <dbReference type="EMBL" id="PMJ70352.1"/>
    </source>
</evidence>
<dbReference type="NCBIfam" id="TIGR02191">
    <property type="entry name" value="RNaseIII"/>
    <property type="match status" value="1"/>
</dbReference>
<evidence type="ECO:0000313" key="18">
    <source>
        <dbReference type="EMBL" id="KPL93662.1"/>
    </source>
</evidence>
<evidence type="ECO:0000313" key="28">
    <source>
        <dbReference type="Proteomes" id="UP000050463"/>
    </source>
</evidence>
<dbReference type="SMART" id="SM00535">
    <property type="entry name" value="RIBOc"/>
    <property type="match status" value="1"/>
</dbReference>
<keyword evidence="14 15" id="KW-0694">RNA-binding</keyword>
<evidence type="ECO:0000313" key="23">
    <source>
        <dbReference type="EMBL" id="NOJ14870.1"/>
    </source>
</evidence>
<dbReference type="FunFam" id="3.30.160.20:FF:000003">
    <property type="entry name" value="Ribonuclease 3"/>
    <property type="match status" value="1"/>
</dbReference>
<dbReference type="Proteomes" id="UP000244080">
    <property type="component" value="Unassembled WGS sequence"/>
</dbReference>
<dbReference type="PROSITE" id="PS00517">
    <property type="entry name" value="RNASE_3_1"/>
    <property type="match status" value="1"/>
</dbReference>
<dbReference type="PROSITE" id="PS50142">
    <property type="entry name" value="RNASE_3_2"/>
    <property type="match status" value="1"/>
</dbReference>
<evidence type="ECO:0000313" key="27">
    <source>
        <dbReference type="EMBL" id="PTP32467.1"/>
    </source>
</evidence>
<dbReference type="EMBL" id="PIGA01000009">
    <property type="protein sequence ID" value="PTP20682.1"/>
    <property type="molecule type" value="Genomic_DNA"/>
</dbReference>
<dbReference type="EMBL" id="JAUYVL010000019">
    <property type="protein sequence ID" value="MDP2503317.1"/>
    <property type="molecule type" value="Genomic_DNA"/>
</dbReference>
<accession>A0A0P6Z8A9</accession>
<sequence>MNSPIDKLERKIGYQFNDADLIHLALTHRSAAGKHNERLEFLGDSILSFVIADDLYHRFPKVNEGDMSRMRATLVRGHTLAELGREFELGDYLKLGPGELKSGGFRRDSILADAVEAIIGAVYLDSDTEVVRRIILSWYQSRLESIQPGVSQKDPKTRLQEFLQGRRNPLPVYTVTNIKGEAHNQEFTVECEVAGVDKPVIGKGTSRRKAEQAAAETALEQLSNV</sequence>
<evidence type="ECO:0000256" key="7">
    <source>
        <dbReference type="ARBA" id="ARBA00022664"/>
    </source>
</evidence>
<keyword evidence="12 15" id="KW-0378">Hydrolase</keyword>
<evidence type="ECO:0000313" key="26">
    <source>
        <dbReference type="EMBL" id="PTP20682.1"/>
    </source>
</evidence>
<dbReference type="Gene3D" id="1.10.1520.10">
    <property type="entry name" value="Ribonuclease III domain"/>
    <property type="match status" value="1"/>
</dbReference>
<feature type="binding site" evidence="15">
    <location>
        <position position="116"/>
    </location>
    <ligand>
        <name>Mg(2+)</name>
        <dbReference type="ChEBI" id="CHEBI:18420"/>
    </ligand>
</feature>
<dbReference type="FunFam" id="1.10.1520.10:FF:000001">
    <property type="entry name" value="Ribonuclease 3"/>
    <property type="match status" value="1"/>
</dbReference>
<dbReference type="EMBL" id="PIFK01000028">
    <property type="protein sequence ID" value="PTP32467.1"/>
    <property type="molecule type" value="Genomic_DNA"/>
</dbReference>
<dbReference type="GO" id="GO:0004525">
    <property type="term" value="F:ribonuclease III activity"/>
    <property type="evidence" value="ECO:0007669"/>
    <property type="project" value="UniProtKB-UniRule"/>
</dbReference>
<evidence type="ECO:0000313" key="24">
    <source>
        <dbReference type="EMBL" id="PMF19670.1"/>
    </source>
</evidence>